<reference evidence="1" key="1">
    <citation type="submission" date="2018-11" db="EMBL/GenBank/DDBJ databases">
        <authorList>
            <consortium name="Pathogen Informatics"/>
        </authorList>
    </citation>
    <scope>NUCLEOTIDE SEQUENCE</scope>
</reference>
<dbReference type="Proteomes" id="UP000784294">
    <property type="component" value="Unassembled WGS sequence"/>
</dbReference>
<organism evidence="1 2">
    <name type="scientific">Protopolystoma xenopodis</name>
    <dbReference type="NCBI Taxonomy" id="117903"/>
    <lineage>
        <taxon>Eukaryota</taxon>
        <taxon>Metazoa</taxon>
        <taxon>Spiralia</taxon>
        <taxon>Lophotrochozoa</taxon>
        <taxon>Platyhelminthes</taxon>
        <taxon>Monogenea</taxon>
        <taxon>Polyopisthocotylea</taxon>
        <taxon>Polystomatidea</taxon>
        <taxon>Polystomatidae</taxon>
        <taxon>Protopolystoma</taxon>
    </lineage>
</organism>
<dbReference type="InterPro" id="IPR015943">
    <property type="entry name" value="WD40/YVTN_repeat-like_dom_sf"/>
</dbReference>
<dbReference type="PANTHER" id="PTHR19858:SF0">
    <property type="entry name" value="PERIODIC TRYPTOPHAN PROTEIN 2 HOMOLOG"/>
    <property type="match status" value="1"/>
</dbReference>
<evidence type="ECO:0000313" key="2">
    <source>
        <dbReference type="Proteomes" id="UP000784294"/>
    </source>
</evidence>
<dbReference type="EMBL" id="CAAALY010029125">
    <property type="protein sequence ID" value="VEL16605.1"/>
    <property type="molecule type" value="Genomic_DNA"/>
</dbReference>
<dbReference type="OrthoDB" id="3142434at2759"/>
<dbReference type="InterPro" id="IPR027145">
    <property type="entry name" value="PWP2"/>
</dbReference>
<comment type="caution">
    <text evidence="1">The sequence shown here is derived from an EMBL/GenBank/DDBJ whole genome shotgun (WGS) entry which is preliminary data.</text>
</comment>
<dbReference type="InterPro" id="IPR001680">
    <property type="entry name" value="WD40_rpt"/>
</dbReference>
<accession>A0A3S5A6Z9</accession>
<dbReference type="PANTHER" id="PTHR19858">
    <property type="entry name" value="WD40 REPEAT PROTEIN"/>
    <property type="match status" value="1"/>
</dbReference>
<evidence type="ECO:0000313" key="1">
    <source>
        <dbReference type="EMBL" id="VEL16605.1"/>
    </source>
</evidence>
<dbReference type="SUPFAM" id="SSF50978">
    <property type="entry name" value="WD40 repeat-like"/>
    <property type="match status" value="1"/>
</dbReference>
<dbReference type="SMART" id="SM00320">
    <property type="entry name" value="WD40"/>
    <property type="match status" value="3"/>
</dbReference>
<name>A0A3S5A6Z9_9PLAT</name>
<gene>
    <name evidence="1" type="ORF">PXEA_LOCUS10045</name>
</gene>
<dbReference type="GO" id="GO:0034388">
    <property type="term" value="C:Pwp2p-containing subcomplex of 90S preribosome"/>
    <property type="evidence" value="ECO:0007669"/>
    <property type="project" value="TreeGrafter"/>
</dbReference>
<dbReference type="InterPro" id="IPR036322">
    <property type="entry name" value="WD40_repeat_dom_sf"/>
</dbReference>
<dbReference type="GO" id="GO:0032040">
    <property type="term" value="C:small-subunit processome"/>
    <property type="evidence" value="ECO:0007669"/>
    <property type="project" value="TreeGrafter"/>
</dbReference>
<keyword evidence="2" id="KW-1185">Reference proteome</keyword>
<proteinExistence type="predicted"/>
<dbReference type="GO" id="GO:0000462">
    <property type="term" value="P:maturation of SSU-rRNA from tricistronic rRNA transcript (SSU-rRNA, 5.8S rRNA, LSU-rRNA)"/>
    <property type="evidence" value="ECO:0007669"/>
    <property type="project" value="TreeGrafter"/>
</dbReference>
<sequence>MRLNFKFVNLFGTAYKKGNLSFTSNGMGLFSPVGNQITLFDLARDEARTLKVDASFNICHVAVSPHLSFLIAFDENGNAYMLSLLAGTVISQFKLRYPATAVSFSPNGEFLAIAKGHSILVFHTPSLKRHYNQMEFYRMYYGASEDVKHLDWSSDSRFFIAGSDDTIARVYSVKPTRGLVIYSLTGHNGPIKGAYLTEDSLDAIVISADGHVVLWECDTGLSSISSSLALNATEIKDKKALYKLAKRHFYFTTKNVSIRDEVTVTAYHKKLKILITGFESGLLMIHMMPDFTIIDEVQLNLRYHSGGK</sequence>
<protein>
    <submittedName>
        <fullName evidence="1">Uncharacterized protein</fullName>
    </submittedName>
</protein>
<dbReference type="Pfam" id="PF00400">
    <property type="entry name" value="WD40"/>
    <property type="match status" value="1"/>
</dbReference>
<dbReference type="AlphaFoldDB" id="A0A3S5A6Z9"/>
<dbReference type="Gene3D" id="2.130.10.10">
    <property type="entry name" value="YVTN repeat-like/Quinoprotein amine dehydrogenase"/>
    <property type="match status" value="1"/>
</dbReference>
<dbReference type="GO" id="GO:0000028">
    <property type="term" value="P:ribosomal small subunit assembly"/>
    <property type="evidence" value="ECO:0007669"/>
    <property type="project" value="TreeGrafter"/>
</dbReference>